<dbReference type="RefSeq" id="WP_133555660.1">
    <property type="nucleotide sequence ID" value="NZ_SNYF01000006.1"/>
</dbReference>
<keyword evidence="1" id="KW-0732">Signal</keyword>
<comment type="caution">
    <text evidence="2">The sequence shown here is derived from an EMBL/GenBank/DDBJ whole genome shotgun (WGS) entry which is preliminary data.</text>
</comment>
<dbReference type="SUPFAM" id="SSF75169">
    <property type="entry name" value="DsrEFH-like"/>
    <property type="match status" value="1"/>
</dbReference>
<keyword evidence="3" id="KW-1185">Reference proteome</keyword>
<protein>
    <submittedName>
        <fullName evidence="2">Intracellular sulfur oxidation DsrE/DsrF family protein</fullName>
    </submittedName>
</protein>
<dbReference type="PANTHER" id="PTHR37691:SF1">
    <property type="entry name" value="BLR3518 PROTEIN"/>
    <property type="match status" value="1"/>
</dbReference>
<sequence>MKLILSFAIILFSGIQAFAQGDMPPHIKDKMTYPVLDFHPWVGVIPVENPALPYDPTLEYQVAIDLYGRVKDSTAIHPIILEVARTYNLGIANGVPKEKLKIAGVFHGGITPAIFTDEEYQKKYGIPNPNLPALAKLKEVGVEFYVCAQSMTFWNYSKDQITPMVSQAMSAKYAFITLDQKGYSYLDVSGD</sequence>
<dbReference type="EMBL" id="SNYF01000006">
    <property type="protein sequence ID" value="TDQ17537.1"/>
    <property type="molecule type" value="Genomic_DNA"/>
</dbReference>
<dbReference type="AlphaFoldDB" id="A0A4R6T9I0"/>
<evidence type="ECO:0000313" key="3">
    <source>
        <dbReference type="Proteomes" id="UP000294535"/>
    </source>
</evidence>
<feature type="chain" id="PRO_5020381049" evidence="1">
    <location>
        <begin position="20"/>
        <end position="191"/>
    </location>
</feature>
<proteinExistence type="predicted"/>
<gene>
    <name evidence="2" type="ORF">DFQ04_2191</name>
</gene>
<evidence type="ECO:0000256" key="1">
    <source>
        <dbReference type="SAM" id="SignalP"/>
    </source>
</evidence>
<dbReference type="InterPro" id="IPR003787">
    <property type="entry name" value="Sulphur_relay_DsrE/F-like"/>
</dbReference>
<evidence type="ECO:0000313" key="2">
    <source>
        <dbReference type="EMBL" id="TDQ17537.1"/>
    </source>
</evidence>
<dbReference type="OrthoDB" id="7206705at2"/>
<organism evidence="2 3">
    <name type="scientific">Algoriphagus boseongensis</name>
    <dbReference type="NCBI Taxonomy" id="1442587"/>
    <lineage>
        <taxon>Bacteria</taxon>
        <taxon>Pseudomonadati</taxon>
        <taxon>Bacteroidota</taxon>
        <taxon>Cytophagia</taxon>
        <taxon>Cytophagales</taxon>
        <taxon>Cyclobacteriaceae</taxon>
        <taxon>Algoriphagus</taxon>
    </lineage>
</organism>
<dbReference type="InterPro" id="IPR027396">
    <property type="entry name" value="DsrEFH-like"/>
</dbReference>
<reference evidence="2 3" key="1">
    <citation type="submission" date="2019-03" db="EMBL/GenBank/DDBJ databases">
        <title>Genomic Encyclopedia of Type Strains, Phase III (KMG-III): the genomes of soil and plant-associated and newly described type strains.</title>
        <authorList>
            <person name="Whitman W."/>
        </authorList>
    </citation>
    <scope>NUCLEOTIDE SEQUENCE [LARGE SCALE GENOMIC DNA]</scope>
    <source>
        <strain evidence="2 3">CECT 8446</strain>
    </source>
</reference>
<dbReference type="Pfam" id="PF02635">
    <property type="entry name" value="DsrE"/>
    <property type="match status" value="1"/>
</dbReference>
<dbReference type="PANTHER" id="PTHR37691">
    <property type="entry name" value="BLR3518 PROTEIN"/>
    <property type="match status" value="1"/>
</dbReference>
<feature type="signal peptide" evidence="1">
    <location>
        <begin position="1"/>
        <end position="19"/>
    </location>
</feature>
<accession>A0A4R6T9I0</accession>
<name>A0A4R6T9I0_9BACT</name>
<dbReference type="Proteomes" id="UP000294535">
    <property type="component" value="Unassembled WGS sequence"/>
</dbReference>
<dbReference type="Gene3D" id="3.40.1260.10">
    <property type="entry name" value="DsrEFH-like"/>
    <property type="match status" value="1"/>
</dbReference>